<dbReference type="GO" id="GO:0016836">
    <property type="term" value="F:hydro-lyase activity"/>
    <property type="evidence" value="ECO:0007669"/>
    <property type="project" value="UniProtKB-ARBA"/>
</dbReference>
<proteinExistence type="inferred from homology"/>
<organism evidence="4 5">
    <name type="scientific">Marine Group III euryarchaeote CG-Epi3</name>
    <dbReference type="NCBI Taxonomy" id="1888997"/>
    <lineage>
        <taxon>Archaea</taxon>
        <taxon>Methanobacteriati</taxon>
        <taxon>Thermoplasmatota</taxon>
        <taxon>Thermoplasmata</taxon>
        <taxon>Candidatus Thermoprofundales</taxon>
    </lineage>
</organism>
<evidence type="ECO:0000313" key="4">
    <source>
        <dbReference type="EMBL" id="OIR23407.1"/>
    </source>
</evidence>
<dbReference type="Gene3D" id="3.90.226.10">
    <property type="entry name" value="2-enoyl-CoA Hydratase, Chain A, domain 1"/>
    <property type="match status" value="1"/>
</dbReference>
<dbReference type="Gene3D" id="1.10.12.10">
    <property type="entry name" value="Lyase 2-enoyl-coa Hydratase, Chain A, domain 2"/>
    <property type="match status" value="1"/>
</dbReference>
<dbReference type="GO" id="GO:0006635">
    <property type="term" value="P:fatty acid beta-oxidation"/>
    <property type="evidence" value="ECO:0007669"/>
    <property type="project" value="TreeGrafter"/>
</dbReference>
<evidence type="ECO:0000313" key="5">
    <source>
        <dbReference type="Proteomes" id="UP000183138"/>
    </source>
</evidence>
<dbReference type="InterPro" id="IPR018376">
    <property type="entry name" value="Enoyl-CoA_hyd/isom_CS"/>
</dbReference>
<dbReference type="InterPro" id="IPR014748">
    <property type="entry name" value="Enoyl-CoA_hydra_C"/>
</dbReference>
<comment type="caution">
    <text evidence="4">The sequence shown here is derived from an EMBL/GenBank/DDBJ whole genome shotgun (WGS) entry which is preliminary data.</text>
</comment>
<dbReference type="AlphaFoldDB" id="A0A1J5TR47"/>
<name>A0A1J5TR47_9ARCH</name>
<dbReference type="InterPro" id="IPR001753">
    <property type="entry name" value="Enoyl-CoA_hydra/iso"/>
</dbReference>
<gene>
    <name evidence="4" type="ORF">BEU00_03095</name>
</gene>
<dbReference type="PANTHER" id="PTHR11941:SF54">
    <property type="entry name" value="ENOYL-COA HYDRATASE, MITOCHONDRIAL"/>
    <property type="match status" value="1"/>
</dbReference>
<reference evidence="4 5" key="1">
    <citation type="submission" date="2016-08" db="EMBL/GenBank/DDBJ databases">
        <title>New Insights into Marine Group III Euryarchaeota, from dark to light.</title>
        <authorList>
            <person name="Haro-Moreno J.M."/>
            <person name="Rodriguez-Valera F."/>
            <person name="Lopez-Garcia P."/>
            <person name="Moreira D."/>
            <person name="Martin-Cuadrado A.B."/>
        </authorList>
    </citation>
    <scope>NUCLEOTIDE SEQUENCE [LARGE SCALE GENOMIC DNA]</scope>
    <source>
        <strain evidence="4">CG-Epi3</strain>
    </source>
</reference>
<dbReference type="PANTHER" id="PTHR11941">
    <property type="entry name" value="ENOYL-COA HYDRATASE-RELATED"/>
    <property type="match status" value="1"/>
</dbReference>
<dbReference type="PROSITE" id="PS00166">
    <property type="entry name" value="ENOYL_COA_HYDRATASE"/>
    <property type="match status" value="1"/>
</dbReference>
<dbReference type="CDD" id="cd06558">
    <property type="entry name" value="crotonase-like"/>
    <property type="match status" value="1"/>
</dbReference>
<evidence type="ECO:0000256" key="3">
    <source>
        <dbReference type="RuleBase" id="RU003707"/>
    </source>
</evidence>
<dbReference type="FunFam" id="1.10.12.10:FF:000001">
    <property type="entry name" value="Probable enoyl-CoA hydratase, mitochondrial"/>
    <property type="match status" value="1"/>
</dbReference>
<protein>
    <submittedName>
        <fullName evidence="4">Crotonase</fullName>
    </submittedName>
</protein>
<dbReference type="FunFam" id="3.90.226.10:FF:000009">
    <property type="entry name" value="Carnitinyl-CoA dehydratase"/>
    <property type="match status" value="1"/>
</dbReference>
<comment type="similarity">
    <text evidence="1 3">Belongs to the enoyl-CoA hydratase/isomerase family.</text>
</comment>
<dbReference type="Proteomes" id="UP000183138">
    <property type="component" value="Unassembled WGS sequence"/>
</dbReference>
<dbReference type="InterPro" id="IPR029045">
    <property type="entry name" value="ClpP/crotonase-like_dom_sf"/>
</dbReference>
<accession>A0A1J5TR47</accession>
<dbReference type="Pfam" id="PF00378">
    <property type="entry name" value="ECH_1"/>
    <property type="match status" value="1"/>
</dbReference>
<sequence>MWNLKGIKMENITVEKKGQIGIVTVNRPKELNSMNSETRKELATAFEELELDKEVNISILTGSPGKAFIAGADIKEFSKMEIKDRKVMKEDWRITEVIANSTKPVIAMINGFCLGGGLEIAMACDLRTASKNSKLGQPEINIGIIPGAGGTQRLTKLVGEGRSMELILTGNMISAEKAEKWGLVNLVTDEELLEKMTMEIAKQIAEKSPFAVERAKKSVKLASNTSMKKGLKKEQELFVECFKSNDGKEGIKAFIEKRKPEFKGN</sequence>
<dbReference type="SUPFAM" id="SSF52096">
    <property type="entry name" value="ClpP/crotonase"/>
    <property type="match status" value="1"/>
</dbReference>
<evidence type="ECO:0000256" key="1">
    <source>
        <dbReference type="ARBA" id="ARBA00005254"/>
    </source>
</evidence>
<dbReference type="EMBL" id="MIYY01000011">
    <property type="protein sequence ID" value="OIR23407.1"/>
    <property type="molecule type" value="Genomic_DNA"/>
</dbReference>
<keyword evidence="2" id="KW-0456">Lyase</keyword>
<evidence type="ECO:0000256" key="2">
    <source>
        <dbReference type="ARBA" id="ARBA00023239"/>
    </source>
</evidence>